<dbReference type="InterPro" id="IPR044000">
    <property type="entry name" value="Phage_tube_2"/>
</dbReference>
<protein>
    <submittedName>
        <fullName evidence="1">Uncharacterized protein</fullName>
    </submittedName>
</protein>
<dbReference type="EMBL" id="BARS01004579">
    <property type="protein sequence ID" value="GAF80402.1"/>
    <property type="molecule type" value="Genomic_DNA"/>
</dbReference>
<comment type="caution">
    <text evidence="1">The sequence shown here is derived from an EMBL/GenBank/DDBJ whole genome shotgun (WGS) entry which is preliminary data.</text>
</comment>
<reference evidence="1" key="1">
    <citation type="journal article" date="2014" name="Front. Microbiol.">
        <title>High frequency of phylogenetically diverse reductive dehalogenase-homologous genes in deep subseafloor sedimentary metagenomes.</title>
        <authorList>
            <person name="Kawai M."/>
            <person name="Futagami T."/>
            <person name="Toyoda A."/>
            <person name="Takaki Y."/>
            <person name="Nishi S."/>
            <person name="Hori S."/>
            <person name="Arai W."/>
            <person name="Tsubouchi T."/>
            <person name="Morono Y."/>
            <person name="Uchiyama I."/>
            <person name="Ito T."/>
            <person name="Fujiyama A."/>
            <person name="Inagaki F."/>
            <person name="Takami H."/>
        </authorList>
    </citation>
    <scope>NUCLEOTIDE SEQUENCE</scope>
    <source>
        <strain evidence="1">Expedition CK06-06</strain>
    </source>
</reference>
<accession>X0SWU9</accession>
<sequence>ADATNMTLRKKNGDTFPNVTTGTVKWGEYVRNGTLAKSYTLELVYTDNSAGGVQSFQYYPGMRVGSMSLDITAQQRITGAVGFDGKQGFFNSGGKLPADGANLEAGTTDPMTASANVAQLVFDMDSLGAGPNVTPLIQQVTMDLNGNNRIQPAVGDKFPIGIGQGTISMTGAMNMYFQDDEFFNLMTAHTYFGFTIPMLDAQGGAVIITFPKIVLTDGAPTVPGRNQDVFENKGFQAVRHPAPLVNDTDATFGIQIDEIPA</sequence>
<name>X0SWU9_9ZZZZ</name>
<feature type="non-terminal residue" evidence="1">
    <location>
        <position position="1"/>
    </location>
</feature>
<dbReference type="AlphaFoldDB" id="X0SWU9"/>
<proteinExistence type="predicted"/>
<dbReference type="Pfam" id="PF18906">
    <property type="entry name" value="Phage_tube_2"/>
    <property type="match status" value="1"/>
</dbReference>
<evidence type="ECO:0000313" key="1">
    <source>
        <dbReference type="EMBL" id="GAF80402.1"/>
    </source>
</evidence>
<gene>
    <name evidence="1" type="ORF">S01H1_08952</name>
</gene>
<organism evidence="1">
    <name type="scientific">marine sediment metagenome</name>
    <dbReference type="NCBI Taxonomy" id="412755"/>
    <lineage>
        <taxon>unclassified sequences</taxon>
        <taxon>metagenomes</taxon>
        <taxon>ecological metagenomes</taxon>
    </lineage>
</organism>